<feature type="region of interest" description="Disordered" evidence="1">
    <location>
        <begin position="54"/>
        <end position="81"/>
    </location>
</feature>
<comment type="caution">
    <text evidence="2">The sequence shown here is derived from an EMBL/GenBank/DDBJ whole genome shotgun (WGS) entry which is preliminary data.</text>
</comment>
<evidence type="ECO:0000313" key="3">
    <source>
        <dbReference type="Proteomes" id="UP001519460"/>
    </source>
</evidence>
<gene>
    <name evidence="2" type="ORF">BaRGS_00023028</name>
</gene>
<reference evidence="2 3" key="1">
    <citation type="journal article" date="2023" name="Sci. Data">
        <title>Genome assembly of the Korean intertidal mud-creeper Batillaria attramentaria.</title>
        <authorList>
            <person name="Patra A.K."/>
            <person name="Ho P.T."/>
            <person name="Jun S."/>
            <person name="Lee S.J."/>
            <person name="Kim Y."/>
            <person name="Won Y.J."/>
        </authorList>
    </citation>
    <scope>NUCLEOTIDE SEQUENCE [LARGE SCALE GENOMIC DNA]</scope>
    <source>
        <strain evidence="2">Wonlab-2016</strain>
    </source>
</reference>
<sequence length="100" mass="11239">MAPTRTDQPVRSFDTAVAESKETPLTRGDGRQSGCTTMLTTLVHLMNRQPLFSVHPSPFPPLPPPNDNHHKHHHPQPIPSLDEWPLNRAALLFCCTWPTD</sequence>
<organism evidence="2 3">
    <name type="scientific">Batillaria attramentaria</name>
    <dbReference type="NCBI Taxonomy" id="370345"/>
    <lineage>
        <taxon>Eukaryota</taxon>
        <taxon>Metazoa</taxon>
        <taxon>Spiralia</taxon>
        <taxon>Lophotrochozoa</taxon>
        <taxon>Mollusca</taxon>
        <taxon>Gastropoda</taxon>
        <taxon>Caenogastropoda</taxon>
        <taxon>Sorbeoconcha</taxon>
        <taxon>Cerithioidea</taxon>
        <taxon>Batillariidae</taxon>
        <taxon>Batillaria</taxon>
    </lineage>
</organism>
<evidence type="ECO:0000313" key="2">
    <source>
        <dbReference type="EMBL" id="KAK7485727.1"/>
    </source>
</evidence>
<dbReference type="AlphaFoldDB" id="A0ABD0KF97"/>
<feature type="compositionally biased region" description="Basic and acidic residues" evidence="1">
    <location>
        <begin position="19"/>
        <end position="30"/>
    </location>
</feature>
<dbReference type="EMBL" id="JACVVK020000190">
    <property type="protein sequence ID" value="KAK7485727.1"/>
    <property type="molecule type" value="Genomic_DNA"/>
</dbReference>
<evidence type="ECO:0000256" key="1">
    <source>
        <dbReference type="SAM" id="MobiDB-lite"/>
    </source>
</evidence>
<feature type="region of interest" description="Disordered" evidence="1">
    <location>
        <begin position="1"/>
        <end position="34"/>
    </location>
</feature>
<protein>
    <submittedName>
        <fullName evidence="2">Uncharacterized protein</fullName>
    </submittedName>
</protein>
<feature type="compositionally biased region" description="Pro residues" evidence="1">
    <location>
        <begin position="57"/>
        <end position="66"/>
    </location>
</feature>
<dbReference type="Proteomes" id="UP001519460">
    <property type="component" value="Unassembled WGS sequence"/>
</dbReference>
<name>A0ABD0KF97_9CAEN</name>
<keyword evidence="3" id="KW-1185">Reference proteome</keyword>
<accession>A0ABD0KF97</accession>
<proteinExistence type="predicted"/>